<dbReference type="InterPro" id="IPR036249">
    <property type="entry name" value="Thioredoxin-like_sf"/>
</dbReference>
<evidence type="ECO:0000313" key="3">
    <source>
        <dbReference type="EMBL" id="UOR04666.1"/>
    </source>
</evidence>
<evidence type="ECO:0000259" key="2">
    <source>
        <dbReference type="PROSITE" id="PS51352"/>
    </source>
</evidence>
<dbReference type="SUPFAM" id="SSF52833">
    <property type="entry name" value="Thioredoxin-like"/>
    <property type="match status" value="1"/>
</dbReference>
<dbReference type="Pfam" id="PF00085">
    <property type="entry name" value="Thioredoxin"/>
    <property type="match status" value="1"/>
</dbReference>
<proteinExistence type="predicted"/>
<dbReference type="Gene3D" id="3.40.30.10">
    <property type="entry name" value="Glutaredoxin"/>
    <property type="match status" value="1"/>
</dbReference>
<reference evidence="3 4" key="1">
    <citation type="submission" date="2022-04" db="EMBL/GenBank/DDBJ databases">
        <title>Hymenobacter sp. isolated from the air.</title>
        <authorList>
            <person name="Won M."/>
            <person name="Lee C.-M."/>
            <person name="Woen H.-Y."/>
            <person name="Kwon S.-W."/>
        </authorList>
    </citation>
    <scope>NUCLEOTIDE SEQUENCE [LARGE SCALE GENOMIC DNA]</scope>
    <source>
        <strain evidence="4">5413 J-13</strain>
    </source>
</reference>
<keyword evidence="1" id="KW-1015">Disulfide bond</keyword>
<name>A0A8T9SXY5_9BACT</name>
<dbReference type="CDD" id="cd02947">
    <property type="entry name" value="TRX_family"/>
    <property type="match status" value="1"/>
</dbReference>
<evidence type="ECO:0000313" key="4">
    <source>
        <dbReference type="Proteomes" id="UP000829925"/>
    </source>
</evidence>
<feature type="domain" description="Thioredoxin" evidence="2">
    <location>
        <begin position="1"/>
        <end position="105"/>
    </location>
</feature>
<evidence type="ECO:0000256" key="1">
    <source>
        <dbReference type="ARBA" id="ARBA00023157"/>
    </source>
</evidence>
<gene>
    <name evidence="3" type="ORF">MUN82_17160</name>
</gene>
<dbReference type="PANTHER" id="PTHR46115">
    <property type="entry name" value="THIOREDOXIN-LIKE PROTEIN 1"/>
    <property type="match status" value="1"/>
</dbReference>
<keyword evidence="4" id="KW-1185">Reference proteome</keyword>
<accession>A0A8T9SXY5</accession>
<dbReference type="InterPro" id="IPR013766">
    <property type="entry name" value="Thioredoxin_domain"/>
</dbReference>
<dbReference type="EMBL" id="CP095053">
    <property type="protein sequence ID" value="UOR04666.1"/>
    <property type="molecule type" value="Genomic_DNA"/>
</dbReference>
<organism evidence="3 4">
    <name type="scientific">Hymenobacter aerilatus</name>
    <dbReference type="NCBI Taxonomy" id="2932251"/>
    <lineage>
        <taxon>Bacteria</taxon>
        <taxon>Pseudomonadati</taxon>
        <taxon>Bacteroidota</taxon>
        <taxon>Cytophagia</taxon>
        <taxon>Cytophagales</taxon>
        <taxon>Hymenobacteraceae</taxon>
        <taxon>Hymenobacter</taxon>
    </lineage>
</organism>
<dbReference type="RefSeq" id="WP_245092442.1">
    <property type="nucleotide sequence ID" value="NZ_CP095053.1"/>
</dbReference>
<dbReference type="AlphaFoldDB" id="A0A8T9SXY5"/>
<protein>
    <submittedName>
        <fullName evidence="3">Thioredoxin family protein</fullName>
    </submittedName>
</protein>
<dbReference type="Proteomes" id="UP000829925">
    <property type="component" value="Chromosome"/>
</dbReference>
<dbReference type="PROSITE" id="PS51352">
    <property type="entry name" value="THIOREDOXIN_2"/>
    <property type="match status" value="1"/>
</dbReference>
<sequence length="105" mass="11853">MPVTKATDADFQQLLTENKKVVVKYYADWCGNCRLFSPKFKRLSEAEQNQDILFLDVNAEHSPEARKRANVTTLPFFAVFEDGQLLETVSASKEEAVAGLISRLN</sequence>
<dbReference type="KEGG" id="haei:MUN82_17160"/>